<dbReference type="EMBL" id="PDXB01000007">
    <property type="protein sequence ID" value="RYN32378.1"/>
    <property type="molecule type" value="Genomic_DNA"/>
</dbReference>
<evidence type="ECO:0000256" key="1">
    <source>
        <dbReference type="SAM" id="MobiDB-lite"/>
    </source>
</evidence>
<reference evidence="3" key="1">
    <citation type="submission" date="2017-10" db="EMBL/GenBank/DDBJ databases">
        <authorList>
            <person name="Armitage A.D."/>
            <person name="Barbara D.J."/>
            <person name="Woodhall J.W."/>
            <person name="Sreenivasaprasad S."/>
            <person name="Lane C.R."/>
            <person name="Clarkson J.P."/>
            <person name="Harrison R.J."/>
        </authorList>
    </citation>
    <scope>NUCLEOTIDE SEQUENCE</scope>
    <source>
        <strain evidence="3">FERA 1164</strain>
        <strain evidence="4">FERA 635</strain>
    </source>
</reference>
<sequence>MASLLTIPLELLVTVSEYLPTEDLGSLRLACKQTEKSLYEWFSKEFFFKKQFMLTHKSLQALIDISKHVSLSKKLSHIIIATNVYGEIPLRFKDEDAATRYIQGYEDQKTLLSTGIDREMLTEAFERLDNLSTIGIRDFNASNRVRDGKSWSSWGATTVHRETGIELRFSDRDSFAHELGTRFASRVFSSVLYALGKANRKPTEFEVLLRQRGLPDTAFFLPDYIRPTVGPILQNTTTLLLNVDLKPRYLHTHSNGTSADPNAGRSLRRFLHFTPNLVHLRLNFEKHLVANNEDFLQWLGTPELAAGASSATFLDPATITLPLLKKLELGQLSARADILVALIKKFAATLEDLSLWRMNLPAVAAAPFGHKPNFWREFFHRLSTDKKLALNHLKVGILQQDHMHVGFKRKDADDESTTATKTVKEHTGADMGKFWKELEEEVTVKWPEERHLVDASDEDEDEEMGDDDDNDFTNEDDDDDDDDDDE</sequence>
<dbReference type="Proteomes" id="UP000293195">
    <property type="component" value="Unassembled WGS sequence"/>
</dbReference>
<gene>
    <name evidence="3" type="ORF">AA0115_g3614</name>
    <name evidence="4" type="ORF">AA0119_g2882</name>
</gene>
<protein>
    <recommendedName>
        <fullName evidence="2">F-box domain-containing protein</fullName>
    </recommendedName>
</protein>
<dbReference type="AlphaFoldDB" id="A0AB37WSZ8"/>
<dbReference type="Proteomes" id="UP000292340">
    <property type="component" value="Unassembled WGS sequence"/>
</dbReference>
<keyword evidence="6" id="KW-1185">Reference proteome</keyword>
<dbReference type="EMBL" id="PDXF01000007">
    <property type="protein sequence ID" value="RYO06178.1"/>
    <property type="molecule type" value="Genomic_DNA"/>
</dbReference>
<proteinExistence type="predicted"/>
<accession>A0AB37WSZ8</accession>
<name>A0AB37WSZ8_9PLEO</name>
<feature type="compositionally biased region" description="Acidic residues" evidence="1">
    <location>
        <begin position="455"/>
        <end position="486"/>
    </location>
</feature>
<evidence type="ECO:0000259" key="2">
    <source>
        <dbReference type="PROSITE" id="PS50181"/>
    </source>
</evidence>
<evidence type="ECO:0000313" key="6">
    <source>
        <dbReference type="Proteomes" id="UP000293195"/>
    </source>
</evidence>
<evidence type="ECO:0000313" key="5">
    <source>
        <dbReference type="Proteomes" id="UP000292340"/>
    </source>
</evidence>
<feature type="domain" description="F-box" evidence="2">
    <location>
        <begin position="1"/>
        <end position="51"/>
    </location>
</feature>
<comment type="caution">
    <text evidence="3">The sequence shown here is derived from an EMBL/GenBank/DDBJ whole genome shotgun (WGS) entry which is preliminary data.</text>
</comment>
<dbReference type="InterPro" id="IPR001810">
    <property type="entry name" value="F-box_dom"/>
</dbReference>
<feature type="region of interest" description="Disordered" evidence="1">
    <location>
        <begin position="446"/>
        <end position="486"/>
    </location>
</feature>
<dbReference type="PROSITE" id="PS50181">
    <property type="entry name" value="FBOX"/>
    <property type="match status" value="1"/>
</dbReference>
<evidence type="ECO:0000313" key="3">
    <source>
        <dbReference type="EMBL" id="RYN32378.1"/>
    </source>
</evidence>
<reference evidence="3 6" key="2">
    <citation type="journal article" date="2019" name="bioRxiv">
        <title>Genomics, evolutionary history and diagnostics of the Alternaria alternata species group including apple and Asian pear pathotypes.</title>
        <authorList>
            <person name="Armitage A.D."/>
            <person name="Cockerton H.M."/>
            <person name="Sreenivasaprasad S."/>
            <person name="Woodhall J.W."/>
            <person name="Lane C.R."/>
            <person name="Harrison R.J."/>
            <person name="Clarkson J.P."/>
        </authorList>
    </citation>
    <scope>NUCLEOTIDE SEQUENCE</scope>
    <source>
        <strain evidence="3">FERA 1164</strain>
        <strain evidence="6">FERA 635</strain>
    </source>
</reference>
<organism evidence="3 5">
    <name type="scientific">Alternaria tenuissima</name>
    <dbReference type="NCBI Taxonomy" id="119927"/>
    <lineage>
        <taxon>Eukaryota</taxon>
        <taxon>Fungi</taxon>
        <taxon>Dikarya</taxon>
        <taxon>Ascomycota</taxon>
        <taxon>Pezizomycotina</taxon>
        <taxon>Dothideomycetes</taxon>
        <taxon>Pleosporomycetidae</taxon>
        <taxon>Pleosporales</taxon>
        <taxon>Pleosporineae</taxon>
        <taxon>Pleosporaceae</taxon>
        <taxon>Alternaria</taxon>
        <taxon>Alternaria sect. Alternaria</taxon>
        <taxon>Alternaria alternata complex</taxon>
    </lineage>
</organism>
<evidence type="ECO:0000313" key="4">
    <source>
        <dbReference type="EMBL" id="RYO06178.1"/>
    </source>
</evidence>